<evidence type="ECO:0000256" key="2">
    <source>
        <dbReference type="PROSITE-ProRule" id="PRU01360"/>
    </source>
</evidence>
<gene>
    <name evidence="4" type="ORF">DW042_23090</name>
</gene>
<dbReference type="InterPro" id="IPR008969">
    <property type="entry name" value="CarboxyPept-like_regulatory"/>
</dbReference>
<dbReference type="PROSITE" id="PS52016">
    <property type="entry name" value="TONB_DEPENDENT_REC_3"/>
    <property type="match status" value="1"/>
</dbReference>
<organism evidence="4 5">
    <name type="scientific">Bacteroides xylanisolvens</name>
    <dbReference type="NCBI Taxonomy" id="371601"/>
    <lineage>
        <taxon>Bacteria</taxon>
        <taxon>Pseudomonadati</taxon>
        <taxon>Bacteroidota</taxon>
        <taxon>Bacteroidia</taxon>
        <taxon>Bacteroidales</taxon>
        <taxon>Bacteroidaceae</taxon>
        <taxon>Bacteroides</taxon>
    </lineage>
</organism>
<dbReference type="PANTHER" id="PTHR30069:SF29">
    <property type="entry name" value="HEMOGLOBIN AND HEMOGLOBIN-HAPTOGLOBIN-BINDING PROTEIN 1-RELATED"/>
    <property type="match status" value="1"/>
</dbReference>
<dbReference type="NCBIfam" id="TIGR04057">
    <property type="entry name" value="SusC_RagA_signa"/>
    <property type="match status" value="1"/>
</dbReference>
<dbReference type="InterPro" id="IPR037066">
    <property type="entry name" value="Plug_dom_sf"/>
</dbReference>
<evidence type="ECO:0000313" key="5">
    <source>
        <dbReference type="Proteomes" id="UP000284417"/>
    </source>
</evidence>
<evidence type="ECO:0000259" key="3">
    <source>
        <dbReference type="Pfam" id="PF07715"/>
    </source>
</evidence>
<dbReference type="AlphaFoldDB" id="A0A415HE10"/>
<dbReference type="FunFam" id="2.170.130.10:FF:000003">
    <property type="entry name" value="SusC/RagA family TonB-linked outer membrane protein"/>
    <property type="match status" value="1"/>
</dbReference>
<protein>
    <submittedName>
        <fullName evidence="4">TonB-dependent receptor</fullName>
    </submittedName>
</protein>
<sequence>MCIICSCICAQEISIRGVVKDIQGEPLIGATIVVVGSTNGTTTDINGNFTLNGVSTTSVLKIDYVGMQQQSVTVKEKRFFNITMSEDTKLLDEVVVVGYGTQKKGMLTGSISNVKNEKLTTAPIANVTNMLGGQLPGVIAKQEGGLPGSDSSSLNIRGFGIPLIIVDGVESSLNNIDANQIASISVLKDGAASIYGARAGNGVILITTKRGTNQKPTVTVNSSFTLQGSTHINKPQNAGQSAQLALELYQNQEKPDEAAPYTPEQIEKYFQGTDPHYPNTDWFGLAMRKYAPQQNHNISISGGNENIKFYTYFGYNKQETIIRHDGGDYSRYNFQLNVDAKITKNFSLSMDANSIYEDKCFSYMGLNGGANFWLRLYSTDAKYPAELPDKSKLAYGGIAEGNIIAAGSTELNGYQKNRYRTNRINATAKYDVLQIPGLSLKAFISMQETSDKMKEFRRQNLFYSYDIDTDQYTLNRGSDPTKSTESYIYNKQFIQQYSLNYENTFAQEHKISVMGVFESTDYRGDYLMGSRSNYTNTAIEQIIAGDNTTSIADGTASEMGRASWIGRLNYSYKNRYLLETIFRADASARFPKHHRWGYFPSVSLGWVMSEESFMNRLSFIDNLKLRASYGESGDDAVGLNAANEFPYLSGYGFDGQYRLGDVTYSGLYVTGLANPALTWEKMKIYNGGVDFSFLSRKLYGSVDAFYRLRSGIPGTRVNSVPSSFGATLPTVNLNAINTRGFELLLGTYWKLGDFSMDITTNLTWARSKWDKYDEPDYEDEDQDRLNRKTGRWTNRQFGYVSDGLFQSQEQIDNLPYVYSDLGNNSSLRPGDVIYKDLNGDNVLDWRDQIEIGKGSTPNWIAGLNGTFKWKGFDVTFLLQGAWGYSTNVDLQSVPTNFTYEHRWTIDNFDSNALVPRYGGASTNSLFSDYRLHNTAYLRMKYASIGYEVPRRWMNRVGIQKLRFYLAGTNLFTLSTLSKYGVDPEVADGVSTVYYYPQQRTFSFGVNLEF</sequence>
<keyword evidence="2" id="KW-0472">Membrane</keyword>
<reference evidence="4 5" key="1">
    <citation type="submission" date="2018-08" db="EMBL/GenBank/DDBJ databases">
        <title>A genome reference for cultivated species of the human gut microbiota.</title>
        <authorList>
            <person name="Zou Y."/>
            <person name="Xue W."/>
            <person name="Luo G."/>
        </authorList>
    </citation>
    <scope>NUCLEOTIDE SEQUENCE [LARGE SCALE GENOMIC DNA]</scope>
    <source>
        <strain evidence="4 5">AF39-6AC</strain>
    </source>
</reference>
<dbReference type="SUPFAM" id="SSF56935">
    <property type="entry name" value="Porins"/>
    <property type="match status" value="1"/>
</dbReference>
<comment type="similarity">
    <text evidence="2">Belongs to the TonB-dependent receptor family.</text>
</comment>
<dbReference type="InterPro" id="IPR012910">
    <property type="entry name" value="Plug_dom"/>
</dbReference>
<dbReference type="GO" id="GO:0015344">
    <property type="term" value="F:siderophore uptake transmembrane transporter activity"/>
    <property type="evidence" value="ECO:0007669"/>
    <property type="project" value="TreeGrafter"/>
</dbReference>
<evidence type="ECO:0000313" key="4">
    <source>
        <dbReference type="EMBL" id="RHK89565.1"/>
    </source>
</evidence>
<dbReference type="InterPro" id="IPR039426">
    <property type="entry name" value="TonB-dep_rcpt-like"/>
</dbReference>
<dbReference type="PANTHER" id="PTHR30069">
    <property type="entry name" value="TONB-DEPENDENT OUTER MEMBRANE RECEPTOR"/>
    <property type="match status" value="1"/>
</dbReference>
<dbReference type="EMBL" id="QROC01000052">
    <property type="protein sequence ID" value="RHK89565.1"/>
    <property type="molecule type" value="Genomic_DNA"/>
</dbReference>
<keyword evidence="1" id="KW-0732">Signal</keyword>
<accession>A0A415HE10</accession>
<proteinExistence type="inferred from homology"/>
<dbReference type="SUPFAM" id="SSF49464">
    <property type="entry name" value="Carboxypeptidase regulatory domain-like"/>
    <property type="match status" value="1"/>
</dbReference>
<dbReference type="NCBIfam" id="TIGR04056">
    <property type="entry name" value="OMP_RagA_SusC"/>
    <property type="match status" value="1"/>
</dbReference>
<dbReference type="Proteomes" id="UP000284417">
    <property type="component" value="Unassembled WGS sequence"/>
</dbReference>
<keyword evidence="2" id="KW-0998">Cell outer membrane</keyword>
<comment type="subcellular location">
    <subcellularLocation>
        <location evidence="2">Cell outer membrane</location>
        <topology evidence="2">Multi-pass membrane protein</topology>
    </subcellularLocation>
</comment>
<dbReference type="Gene3D" id="2.170.130.10">
    <property type="entry name" value="TonB-dependent receptor, plug domain"/>
    <property type="match status" value="1"/>
</dbReference>
<dbReference type="Pfam" id="PF13715">
    <property type="entry name" value="CarbopepD_reg_2"/>
    <property type="match status" value="1"/>
</dbReference>
<dbReference type="InterPro" id="IPR023997">
    <property type="entry name" value="TonB-dep_OMP_SusC/RagA_CS"/>
</dbReference>
<dbReference type="Gene3D" id="2.60.40.1120">
    <property type="entry name" value="Carboxypeptidase-like, regulatory domain"/>
    <property type="match status" value="1"/>
</dbReference>
<dbReference type="InterPro" id="IPR023996">
    <property type="entry name" value="TonB-dep_OMP_SusC/RagA"/>
</dbReference>
<feature type="domain" description="TonB-dependent receptor plug" evidence="3">
    <location>
        <begin position="107"/>
        <end position="203"/>
    </location>
</feature>
<evidence type="ECO:0000256" key="1">
    <source>
        <dbReference type="ARBA" id="ARBA00022729"/>
    </source>
</evidence>
<keyword evidence="2" id="KW-1134">Transmembrane beta strand</keyword>
<name>A0A415HE10_9BACE</name>
<keyword evidence="4" id="KW-0675">Receptor</keyword>
<dbReference type="GO" id="GO:0044718">
    <property type="term" value="P:siderophore transmembrane transport"/>
    <property type="evidence" value="ECO:0007669"/>
    <property type="project" value="TreeGrafter"/>
</dbReference>
<dbReference type="Pfam" id="PF07715">
    <property type="entry name" value="Plug"/>
    <property type="match status" value="1"/>
</dbReference>
<dbReference type="GO" id="GO:0009279">
    <property type="term" value="C:cell outer membrane"/>
    <property type="evidence" value="ECO:0007669"/>
    <property type="project" value="UniProtKB-SubCell"/>
</dbReference>
<comment type="caution">
    <text evidence="4">The sequence shown here is derived from an EMBL/GenBank/DDBJ whole genome shotgun (WGS) entry which is preliminary data.</text>
</comment>
<keyword evidence="2" id="KW-0813">Transport</keyword>
<keyword evidence="2" id="KW-0812">Transmembrane</keyword>